<organism evidence="5 6">
    <name type="scientific">Hujiaoplasma nucleasis</name>
    <dbReference type="NCBI Taxonomy" id="2725268"/>
    <lineage>
        <taxon>Bacteria</taxon>
        <taxon>Bacillati</taxon>
        <taxon>Mycoplasmatota</taxon>
        <taxon>Mollicutes</taxon>
        <taxon>Candidatus Izemoplasmatales</taxon>
        <taxon>Hujiaoplasmataceae</taxon>
        <taxon>Hujiaoplasma</taxon>
    </lineage>
</organism>
<feature type="binding site" evidence="4">
    <location>
        <begin position="7"/>
        <end position="14"/>
    </location>
    <ligand>
        <name>substrate</name>
    </ligand>
</feature>
<dbReference type="EMBL" id="CP051151">
    <property type="protein sequence ID" value="QLY39664.1"/>
    <property type="molecule type" value="Genomic_DNA"/>
</dbReference>
<evidence type="ECO:0000256" key="3">
    <source>
        <dbReference type="PIRSR" id="PIRSR613078-1"/>
    </source>
</evidence>
<dbReference type="SMART" id="SM00855">
    <property type="entry name" value="PGAM"/>
    <property type="match status" value="1"/>
</dbReference>
<dbReference type="InterPro" id="IPR001345">
    <property type="entry name" value="PG/BPGM_mutase_AS"/>
</dbReference>
<keyword evidence="2" id="KW-0413">Isomerase</keyword>
<accession>A0A7L6N585</accession>
<evidence type="ECO:0000313" key="6">
    <source>
        <dbReference type="Proteomes" id="UP000512167"/>
    </source>
</evidence>
<dbReference type="AlphaFoldDB" id="A0A7L6N585"/>
<evidence type="ECO:0000256" key="1">
    <source>
        <dbReference type="ARBA" id="ARBA00023152"/>
    </source>
</evidence>
<dbReference type="KEGG" id="tbk:HF295_01810"/>
<name>A0A7L6N585_9MOLU</name>
<dbReference type="GO" id="GO:0016791">
    <property type="term" value="F:phosphatase activity"/>
    <property type="evidence" value="ECO:0007669"/>
    <property type="project" value="TreeGrafter"/>
</dbReference>
<dbReference type="PANTHER" id="PTHR48100:SF1">
    <property type="entry name" value="HISTIDINE PHOSPHATASE FAMILY PROTEIN-RELATED"/>
    <property type="match status" value="1"/>
</dbReference>
<proteinExistence type="predicted"/>
<dbReference type="Proteomes" id="UP000512167">
    <property type="component" value="Chromosome"/>
</dbReference>
<gene>
    <name evidence="5" type="ORF">HF295_01810</name>
</gene>
<dbReference type="GO" id="GO:0005737">
    <property type="term" value="C:cytoplasm"/>
    <property type="evidence" value="ECO:0007669"/>
    <property type="project" value="TreeGrafter"/>
</dbReference>
<dbReference type="PROSITE" id="PS00175">
    <property type="entry name" value="PG_MUTASE"/>
    <property type="match status" value="1"/>
</dbReference>
<dbReference type="RefSeq" id="WP_312032142.1">
    <property type="nucleotide sequence ID" value="NZ_CP051151.1"/>
</dbReference>
<evidence type="ECO:0000313" key="5">
    <source>
        <dbReference type="EMBL" id="QLY39664.1"/>
    </source>
</evidence>
<dbReference type="InterPro" id="IPR013078">
    <property type="entry name" value="His_Pase_superF_clade-1"/>
</dbReference>
<keyword evidence="6" id="KW-1185">Reference proteome</keyword>
<dbReference type="InterPro" id="IPR029033">
    <property type="entry name" value="His_PPase_superfam"/>
</dbReference>
<dbReference type="Pfam" id="PF00300">
    <property type="entry name" value="His_Phos_1"/>
    <property type="match status" value="1"/>
</dbReference>
<evidence type="ECO:0000256" key="4">
    <source>
        <dbReference type="PIRSR" id="PIRSR613078-2"/>
    </source>
</evidence>
<protein>
    <submittedName>
        <fullName evidence="5">Histidine phosphatase family protein</fullName>
    </submittedName>
</protein>
<dbReference type="PANTHER" id="PTHR48100">
    <property type="entry name" value="BROAD-SPECIFICITY PHOSPHATASE YOR283W-RELATED"/>
    <property type="match status" value="1"/>
</dbReference>
<sequence>MKVYMIRHGETDANKQMIIQGRTNNPLNKTGIMQAKKTGQYLKSLQIPFDYCMTSPLDRAIHTADIIKKELNLNLETHIEKDIIERDFGAYDGRVIDDTYQEAVHGHSVPGLETDQMIEKRVADFFNKFFKNNHYENVLMITHAHVLKALLVQNLKGFSYDEYLVNCSINIIEYKDKIKVIEYNIDPINQE</sequence>
<feature type="binding site" evidence="4">
    <location>
        <position position="59"/>
    </location>
    <ligand>
        <name>substrate</name>
    </ligand>
</feature>
<dbReference type="CDD" id="cd07067">
    <property type="entry name" value="HP_PGM_like"/>
    <property type="match status" value="1"/>
</dbReference>
<dbReference type="SUPFAM" id="SSF53254">
    <property type="entry name" value="Phosphoglycerate mutase-like"/>
    <property type="match status" value="1"/>
</dbReference>
<dbReference type="InterPro" id="IPR050275">
    <property type="entry name" value="PGM_Phosphatase"/>
</dbReference>
<evidence type="ECO:0000256" key="2">
    <source>
        <dbReference type="ARBA" id="ARBA00023235"/>
    </source>
</evidence>
<feature type="active site" description="Tele-phosphohistidine intermediate" evidence="3">
    <location>
        <position position="8"/>
    </location>
</feature>
<dbReference type="Gene3D" id="3.40.50.1240">
    <property type="entry name" value="Phosphoglycerate mutase-like"/>
    <property type="match status" value="1"/>
</dbReference>
<reference evidence="5 6" key="1">
    <citation type="submission" date="2020-04" db="EMBL/GenBank/DDBJ databases">
        <authorList>
            <person name="Zheng R.K."/>
            <person name="Sun C.M."/>
        </authorList>
    </citation>
    <scope>NUCLEOTIDE SEQUENCE [LARGE SCALE GENOMIC DNA]</scope>
    <source>
        <strain evidence="6">zrk29</strain>
    </source>
</reference>
<feature type="active site" description="Proton donor/acceptor" evidence="3">
    <location>
        <position position="85"/>
    </location>
</feature>
<keyword evidence="1" id="KW-0324">Glycolysis</keyword>